<dbReference type="InterPro" id="IPR001633">
    <property type="entry name" value="EAL_dom"/>
</dbReference>
<dbReference type="InterPro" id="IPR000160">
    <property type="entry name" value="GGDEF_dom"/>
</dbReference>
<dbReference type="Proteomes" id="UP000029385">
    <property type="component" value="Unassembled WGS sequence"/>
</dbReference>
<feature type="domain" description="PAC" evidence="2">
    <location>
        <begin position="365"/>
        <end position="416"/>
    </location>
</feature>
<dbReference type="Pfam" id="PF13188">
    <property type="entry name" value="PAS_8"/>
    <property type="match status" value="1"/>
</dbReference>
<evidence type="ECO:0000313" key="5">
    <source>
        <dbReference type="EMBL" id="KFN41075.1"/>
    </source>
</evidence>
<dbReference type="Pfam" id="PF00563">
    <property type="entry name" value="EAL"/>
    <property type="match status" value="1"/>
</dbReference>
<dbReference type="InterPro" id="IPR000014">
    <property type="entry name" value="PAS"/>
</dbReference>
<dbReference type="PROSITE" id="PS50113">
    <property type="entry name" value="PAC"/>
    <property type="match status" value="2"/>
</dbReference>
<evidence type="ECO:0000259" key="4">
    <source>
        <dbReference type="PROSITE" id="PS50887"/>
    </source>
</evidence>
<dbReference type="PROSITE" id="PS50112">
    <property type="entry name" value="PAS"/>
    <property type="match status" value="2"/>
</dbReference>
<dbReference type="Pfam" id="PF13426">
    <property type="entry name" value="PAS_9"/>
    <property type="match status" value="1"/>
</dbReference>
<dbReference type="PROSITE" id="PS50887">
    <property type="entry name" value="GGDEF"/>
    <property type="match status" value="1"/>
</dbReference>
<feature type="domain" description="PAS" evidence="1">
    <location>
        <begin position="163"/>
        <end position="213"/>
    </location>
</feature>
<gene>
    <name evidence="5" type="ORF">N789_04100</name>
</gene>
<dbReference type="eggNOG" id="COG5001">
    <property type="taxonomic scope" value="Bacteria"/>
</dbReference>
<organism evidence="5 6">
    <name type="scientific">Arenimonas oryziterrae DSM 21050 = YC6267</name>
    <dbReference type="NCBI Taxonomy" id="1121015"/>
    <lineage>
        <taxon>Bacteria</taxon>
        <taxon>Pseudomonadati</taxon>
        <taxon>Pseudomonadota</taxon>
        <taxon>Gammaproteobacteria</taxon>
        <taxon>Lysobacterales</taxon>
        <taxon>Lysobacteraceae</taxon>
        <taxon>Arenimonas</taxon>
    </lineage>
</organism>
<dbReference type="STRING" id="1121015.GCA_000420545_00093"/>
<dbReference type="CDD" id="cd01949">
    <property type="entry name" value="GGDEF"/>
    <property type="match status" value="1"/>
</dbReference>
<reference evidence="5 6" key="1">
    <citation type="submission" date="2013-09" db="EMBL/GenBank/DDBJ databases">
        <title>Genome sequencing of Arenimonas oryziterrae.</title>
        <authorList>
            <person name="Chen F."/>
            <person name="Wang G."/>
        </authorList>
    </citation>
    <scope>NUCLEOTIDE SEQUENCE [LARGE SCALE GENOMIC DNA]</scope>
    <source>
        <strain evidence="5 6">YC6267</strain>
    </source>
</reference>
<dbReference type="InterPro" id="IPR052155">
    <property type="entry name" value="Biofilm_reg_signaling"/>
</dbReference>
<dbReference type="SUPFAM" id="SSF55785">
    <property type="entry name" value="PYP-like sensor domain (PAS domain)"/>
    <property type="match status" value="3"/>
</dbReference>
<dbReference type="Gene3D" id="3.30.450.20">
    <property type="entry name" value="PAS domain"/>
    <property type="match status" value="3"/>
</dbReference>
<name>A0A091B9E9_9GAMM</name>
<evidence type="ECO:0008006" key="7">
    <source>
        <dbReference type="Google" id="ProtNLM"/>
    </source>
</evidence>
<dbReference type="SMART" id="SM00086">
    <property type="entry name" value="PAC"/>
    <property type="match status" value="3"/>
</dbReference>
<proteinExistence type="predicted"/>
<evidence type="ECO:0000259" key="3">
    <source>
        <dbReference type="PROSITE" id="PS50883"/>
    </source>
</evidence>
<dbReference type="InterPro" id="IPR029787">
    <property type="entry name" value="Nucleotide_cyclase"/>
</dbReference>
<dbReference type="SMART" id="SM00091">
    <property type="entry name" value="PAS"/>
    <property type="match status" value="3"/>
</dbReference>
<dbReference type="Gene3D" id="3.20.20.450">
    <property type="entry name" value="EAL domain"/>
    <property type="match status" value="1"/>
</dbReference>
<dbReference type="SMART" id="SM00052">
    <property type="entry name" value="EAL"/>
    <property type="match status" value="1"/>
</dbReference>
<evidence type="ECO:0000259" key="1">
    <source>
        <dbReference type="PROSITE" id="PS50112"/>
    </source>
</evidence>
<dbReference type="PANTHER" id="PTHR44757:SF2">
    <property type="entry name" value="BIOFILM ARCHITECTURE MAINTENANCE PROTEIN MBAA"/>
    <property type="match status" value="1"/>
</dbReference>
<dbReference type="InterPro" id="IPR001610">
    <property type="entry name" value="PAC"/>
</dbReference>
<dbReference type="InterPro" id="IPR035919">
    <property type="entry name" value="EAL_sf"/>
</dbReference>
<feature type="domain" description="PAS" evidence="1">
    <location>
        <begin position="47"/>
        <end position="116"/>
    </location>
</feature>
<dbReference type="PROSITE" id="PS50883">
    <property type="entry name" value="EAL"/>
    <property type="match status" value="1"/>
</dbReference>
<dbReference type="SUPFAM" id="SSF141868">
    <property type="entry name" value="EAL domain-like"/>
    <property type="match status" value="1"/>
</dbReference>
<feature type="domain" description="GGDEF" evidence="4">
    <location>
        <begin position="445"/>
        <end position="578"/>
    </location>
</feature>
<dbReference type="NCBIfam" id="TIGR00229">
    <property type="entry name" value="sensory_box"/>
    <property type="match status" value="2"/>
</dbReference>
<dbReference type="InterPro" id="IPR035965">
    <property type="entry name" value="PAS-like_dom_sf"/>
</dbReference>
<accession>A0A091B9E9</accession>
<feature type="domain" description="PAC" evidence="2">
    <location>
        <begin position="119"/>
        <end position="169"/>
    </location>
</feature>
<keyword evidence="6" id="KW-1185">Reference proteome</keyword>
<evidence type="ECO:0000259" key="2">
    <source>
        <dbReference type="PROSITE" id="PS50113"/>
    </source>
</evidence>
<dbReference type="Pfam" id="PF00990">
    <property type="entry name" value="GGDEF"/>
    <property type="match status" value="1"/>
</dbReference>
<protein>
    <recommendedName>
        <fullName evidence="7">Diguanylate cyclase</fullName>
    </recommendedName>
</protein>
<dbReference type="PATRIC" id="fig|1121015.4.peg.2501"/>
<dbReference type="EMBL" id="AVCI01000045">
    <property type="protein sequence ID" value="KFN41075.1"/>
    <property type="molecule type" value="Genomic_DNA"/>
</dbReference>
<dbReference type="CDD" id="cd01948">
    <property type="entry name" value="EAL"/>
    <property type="match status" value="1"/>
</dbReference>
<dbReference type="Gene3D" id="3.30.70.270">
    <property type="match status" value="1"/>
</dbReference>
<dbReference type="PANTHER" id="PTHR44757">
    <property type="entry name" value="DIGUANYLATE CYCLASE DGCP"/>
    <property type="match status" value="1"/>
</dbReference>
<sequence>MALSRAEAALADLLLLSTSPDLANGAAERLAAAIAALQSVVRDAQAERLRYEGLFNALPDPISILDDEGRILDLNVAGMTAYGMARDALVGKLVHVINPDLPRDHMKPVLDVLNQGQSYVIEVTNMRSDGSRFPVEVHSAAFIDRGERHIVAVARDLSRRHEAERRYRQLMESIDKGILIQDANGRILSGNPAAMRMFGIDDGDSLADALSLDKWLIVDERGQPVPFEELPPVRALRSGLTIESTLLGLYHHRDKQLTWLSVTSVPQYAADGSRPHMVISLFSDVTSLKRDSALFDRAQSLASIGGWEWDAARGGLYLTNEALRIMGREDDPPSDLPEALRLVAPHDRPAVEQAVSRLLREGGSFDLEVFGHRPDGQALWARMIGEAERRGPMTTRITGTVQDITQRKLEEDRLRVLSRTDPLTGLLNRDGMMSELATRLAREDGDTALFYIDLDRFKMVNDVLGHGAGDQTLIAAARRLQRAVGDGAALARFGGDEFLVVADPTSLDDTPERVAARINAAFADSFRVGEEDFSITASVGLACASDAGRHPEELLSNADAAMYDAKRRGRNTWQRFNPGLARRQQDRVQIESQLRRALDDDEFHLVYQPMVSLHDGRVRGAEALLRWRHRTLGEIMPDNFIGQAEATGDIVRIGAWVIGQACHQICAWRKSGLPIERVSVNVSHRQFLGEELPQIVAAALGKCDLPGSILELEITERVLIEEAPDILATFAALRALGVSLVIDDFGEGYSALNYLRRLPIQGIKLSRQFLQGVPENRSDVAICQAVAGMAKGLGLSVVAEGVETIAQRDFMLDLGIEQGQGFLYSRGLPPLEMTEYLRRPSR</sequence>
<dbReference type="SUPFAM" id="SSF55073">
    <property type="entry name" value="Nucleotide cyclase"/>
    <property type="match status" value="1"/>
</dbReference>
<dbReference type="AlphaFoldDB" id="A0A091B9E9"/>
<dbReference type="NCBIfam" id="TIGR00254">
    <property type="entry name" value="GGDEF"/>
    <property type="match status" value="1"/>
</dbReference>
<dbReference type="SMART" id="SM00267">
    <property type="entry name" value="GGDEF"/>
    <property type="match status" value="1"/>
</dbReference>
<dbReference type="InterPro" id="IPR043128">
    <property type="entry name" value="Rev_trsase/Diguanyl_cyclase"/>
</dbReference>
<comment type="caution">
    <text evidence="5">The sequence shown here is derived from an EMBL/GenBank/DDBJ whole genome shotgun (WGS) entry which is preliminary data.</text>
</comment>
<dbReference type="CDD" id="cd00130">
    <property type="entry name" value="PAS"/>
    <property type="match status" value="2"/>
</dbReference>
<dbReference type="InterPro" id="IPR000700">
    <property type="entry name" value="PAS-assoc_C"/>
</dbReference>
<feature type="domain" description="EAL" evidence="3">
    <location>
        <begin position="587"/>
        <end position="841"/>
    </location>
</feature>
<dbReference type="RefSeq" id="WP_022967769.1">
    <property type="nucleotide sequence ID" value="NZ_ATVD01000001.1"/>
</dbReference>
<evidence type="ECO:0000313" key="6">
    <source>
        <dbReference type="Proteomes" id="UP000029385"/>
    </source>
</evidence>